<sequence length="601" mass="63897">MVREGMASAFDLNKAALDTMRALQQQTHSEAQMDLFEYMWSFAVKKALTDNNQVSNFAQVDLCAWYLKFLSTSKMKYWSDLGAKSFIAWPVHTVFNMTLLRTKMDALALLDHTLLHELTHAISLLPTDDTSGYLSYDPSPTSNNGTQGPALGVKPTSLSDTRLRVTSLSSSNQEDSATSYTATSSIPNITSPIFSSIQTSTINLPSPITSTQSNFTAEFPMPITVFPISNTETSTSITYIATNTVDSDNQPTDVWKCQGDLCDTSSSKDCIIPAFCVDEPDLGPSWGLCCGFIPLPVPGGAALLPGGPSSPPLIGPPAGGGGGQSGGGSGSGSNSNTDPKNDDQDSDKSKDDDQDEKDTLTSVSTARRSTSLSTTKSSTATSTESTSSDATSSSERSTSTSKSETCSETATVSTCTMATCSTFQPIDSCSLTISTTVTTITGSTTDAIASPIEHYWDWDGQHNWLEVQQSVLEGLETALALPSPGITTTEIASESTASVPASITAVPSTTTSQEPPATAAPSVTTTDPAPIITVITLPTTLVTFNIWRDPQWLCYCPRTTSSSSTTLFVPLITNNLCRYTSIPDPVPSMSISYRPKRFNTD</sequence>
<keyword evidence="2" id="KW-1185">Reference proteome</keyword>
<name>A0ACC3AWK9_9EURO</name>
<protein>
    <submittedName>
        <fullName evidence="1">Uncharacterized protein</fullName>
    </submittedName>
</protein>
<dbReference type="Proteomes" id="UP001177260">
    <property type="component" value="Unassembled WGS sequence"/>
</dbReference>
<organism evidence="1 2">
    <name type="scientific">Aspergillus melleus</name>
    <dbReference type="NCBI Taxonomy" id="138277"/>
    <lineage>
        <taxon>Eukaryota</taxon>
        <taxon>Fungi</taxon>
        <taxon>Dikarya</taxon>
        <taxon>Ascomycota</taxon>
        <taxon>Pezizomycotina</taxon>
        <taxon>Eurotiomycetes</taxon>
        <taxon>Eurotiomycetidae</taxon>
        <taxon>Eurotiales</taxon>
        <taxon>Aspergillaceae</taxon>
        <taxon>Aspergillus</taxon>
        <taxon>Aspergillus subgen. Circumdati</taxon>
    </lineage>
</organism>
<proteinExistence type="predicted"/>
<evidence type="ECO:0000313" key="2">
    <source>
        <dbReference type="Proteomes" id="UP001177260"/>
    </source>
</evidence>
<accession>A0ACC3AWK9</accession>
<reference evidence="1 2" key="1">
    <citation type="journal article" date="2023" name="ACS Omega">
        <title>Identification of the Neoaspergillic Acid Biosynthesis Gene Cluster by Establishing an In Vitro CRISPR-Ribonucleoprotein Genetic System in Aspergillus melleus.</title>
        <authorList>
            <person name="Yuan B."/>
            <person name="Grau M.F."/>
            <person name="Murata R.M."/>
            <person name="Torok T."/>
            <person name="Venkateswaran K."/>
            <person name="Stajich J.E."/>
            <person name="Wang C.C.C."/>
        </authorList>
    </citation>
    <scope>NUCLEOTIDE SEQUENCE [LARGE SCALE GENOMIC DNA]</scope>
    <source>
        <strain evidence="1 2">IMV 1140</strain>
    </source>
</reference>
<evidence type="ECO:0000313" key="1">
    <source>
        <dbReference type="EMBL" id="KAK1142040.1"/>
    </source>
</evidence>
<gene>
    <name evidence="1" type="ORF">N8T08_008246</name>
</gene>
<comment type="caution">
    <text evidence="1">The sequence shown here is derived from an EMBL/GenBank/DDBJ whole genome shotgun (WGS) entry which is preliminary data.</text>
</comment>
<dbReference type="EMBL" id="JAOPJF010000055">
    <property type="protein sequence ID" value="KAK1142040.1"/>
    <property type="molecule type" value="Genomic_DNA"/>
</dbReference>